<dbReference type="RefSeq" id="WP_163675501.1">
    <property type="nucleotide sequence ID" value="NZ_AP022570.1"/>
</dbReference>
<dbReference type="PANTHER" id="PTHR10151">
    <property type="entry name" value="ECTONUCLEOTIDE PYROPHOSPHATASE/PHOSPHODIESTERASE"/>
    <property type="match status" value="1"/>
</dbReference>
<dbReference type="InterPro" id="IPR002591">
    <property type="entry name" value="Phosphodiest/P_Trfase"/>
</dbReference>
<evidence type="ECO:0000313" key="4">
    <source>
        <dbReference type="Proteomes" id="UP000466785"/>
    </source>
</evidence>
<dbReference type="PANTHER" id="PTHR10151:SF120">
    <property type="entry name" value="BIS(5'-ADENOSYL)-TRIPHOSPHATASE"/>
    <property type="match status" value="1"/>
</dbReference>
<name>A0A6N4VC99_9MYCO</name>
<evidence type="ECO:0008006" key="5">
    <source>
        <dbReference type="Google" id="ProtNLM"/>
    </source>
</evidence>
<feature type="compositionally biased region" description="Acidic residues" evidence="1">
    <location>
        <begin position="91"/>
        <end position="122"/>
    </location>
</feature>
<proteinExistence type="predicted"/>
<feature type="compositionally biased region" description="Low complexity" evidence="1">
    <location>
        <begin position="29"/>
        <end position="64"/>
    </location>
</feature>
<feature type="compositionally biased region" description="Acidic residues" evidence="1">
    <location>
        <begin position="140"/>
        <end position="151"/>
    </location>
</feature>
<dbReference type="KEGG" id="mpof:MPOR_32700"/>
<feature type="region of interest" description="Disordered" evidence="1">
    <location>
        <begin position="29"/>
        <end position="151"/>
    </location>
</feature>
<evidence type="ECO:0000256" key="1">
    <source>
        <dbReference type="SAM" id="MobiDB-lite"/>
    </source>
</evidence>
<dbReference type="InterPro" id="IPR017850">
    <property type="entry name" value="Alkaline_phosphatase_core_sf"/>
</dbReference>
<protein>
    <recommendedName>
        <fullName evidence="5">Phosphodiesterase</fullName>
    </recommendedName>
</protein>
<sequence>MNHAKYIGRVGGLAVALGVGLAVASAPGIAAADTADSSRDSSNTSQAGDSGGAASSEAGGAASSDRTDDATTQQEESAASDNGGQDSGLGADDDADSDGDSDLGDDLADELADDLDEAEEGAADVGEGTDLADPQVTDAGADEDTATDDSDDVVVASGYATQAPAESPAQAADVAIEQPAPQPAPEAPAPAVLPMALATLAGAREESERAALRSSAVAPPVIELLADPSPNVLVIGVDGTNLSRVLADLANTNFFGLIQDGTTAPASIAGHTTISNPSWTSILTGAWGEKTGVINNVFTPWTYDNWPTVFTQLEAFNSAIQTTSIANWNVISAIAGAGANPADEIIDIGQIAGDTDWLLTDDAVGDATELAIMAADPMVPNFVFSYFVGVDENGHMYGGASPQYAAAIRNVDRNLGEILQAVDAWEALTGEQWTILVVTDHGHQPQQGFGHGFQSPDETSTFVIAENPNLFAAGAINLKYQIVDVTPTVMTLFGGIPSTDSDGVSLTTLGSSDVFPVNDDEALRGALQDAIAMYGYPDIGTNIALGVRTIAATVPYIVYGLTESLTAGLQQIVDQEIFLISPLAALAIVPVRLIGNLTYVVTNVVAQIVARLTGVTGASIFPLWPPAPPSVESPLDTAQLCEGDTAAALPACGQIAV</sequence>
<dbReference type="EMBL" id="AP022570">
    <property type="protein sequence ID" value="BBX52244.1"/>
    <property type="molecule type" value="Genomic_DNA"/>
</dbReference>
<feature type="compositionally biased region" description="Polar residues" evidence="1">
    <location>
        <begin position="70"/>
        <end position="84"/>
    </location>
</feature>
<feature type="signal peptide" evidence="2">
    <location>
        <begin position="1"/>
        <end position="32"/>
    </location>
</feature>
<evidence type="ECO:0000256" key="2">
    <source>
        <dbReference type="SAM" id="SignalP"/>
    </source>
</evidence>
<dbReference type="AlphaFoldDB" id="A0A6N4VC99"/>
<feature type="chain" id="PRO_5026874549" description="Phosphodiesterase" evidence="2">
    <location>
        <begin position="33"/>
        <end position="657"/>
    </location>
</feature>
<keyword evidence="4" id="KW-1185">Reference proteome</keyword>
<dbReference type="GO" id="GO:0016787">
    <property type="term" value="F:hydrolase activity"/>
    <property type="evidence" value="ECO:0007669"/>
    <property type="project" value="UniProtKB-ARBA"/>
</dbReference>
<reference evidence="3 4" key="1">
    <citation type="journal article" date="2019" name="Emerg. Microbes Infect.">
        <title>Comprehensive subspecies identification of 175 nontuberculous mycobacteria species based on 7547 genomic profiles.</title>
        <authorList>
            <person name="Matsumoto Y."/>
            <person name="Kinjo T."/>
            <person name="Motooka D."/>
            <person name="Nabeya D."/>
            <person name="Jung N."/>
            <person name="Uechi K."/>
            <person name="Horii T."/>
            <person name="Iida T."/>
            <person name="Fujita J."/>
            <person name="Nakamura S."/>
        </authorList>
    </citation>
    <scope>NUCLEOTIDE SEQUENCE [LARGE SCALE GENOMIC DNA]</scope>
    <source>
        <strain evidence="3 4">JCM 12603</strain>
    </source>
</reference>
<keyword evidence="2" id="KW-0732">Signal</keyword>
<dbReference type="Pfam" id="PF01663">
    <property type="entry name" value="Phosphodiest"/>
    <property type="match status" value="1"/>
</dbReference>
<dbReference type="Gene3D" id="3.40.720.10">
    <property type="entry name" value="Alkaline Phosphatase, subunit A"/>
    <property type="match status" value="1"/>
</dbReference>
<evidence type="ECO:0000313" key="3">
    <source>
        <dbReference type="EMBL" id="BBX52244.1"/>
    </source>
</evidence>
<dbReference type="SUPFAM" id="SSF53649">
    <property type="entry name" value="Alkaline phosphatase-like"/>
    <property type="match status" value="1"/>
</dbReference>
<dbReference type="Proteomes" id="UP000466785">
    <property type="component" value="Chromosome"/>
</dbReference>
<organism evidence="3 4">
    <name type="scientific">Mycolicibacterium poriferae</name>
    <dbReference type="NCBI Taxonomy" id="39694"/>
    <lineage>
        <taxon>Bacteria</taxon>
        <taxon>Bacillati</taxon>
        <taxon>Actinomycetota</taxon>
        <taxon>Actinomycetes</taxon>
        <taxon>Mycobacteriales</taxon>
        <taxon>Mycobacteriaceae</taxon>
        <taxon>Mycolicibacterium</taxon>
    </lineage>
</organism>
<accession>A0A6N4VC99</accession>
<gene>
    <name evidence="3" type="ORF">MPOR_32700</name>
</gene>